<dbReference type="OrthoDB" id="8630229at2759"/>
<feature type="compositionally biased region" description="Polar residues" evidence="1">
    <location>
        <begin position="369"/>
        <end position="380"/>
    </location>
</feature>
<feature type="compositionally biased region" description="Polar residues" evidence="1">
    <location>
        <begin position="266"/>
        <end position="288"/>
    </location>
</feature>
<evidence type="ECO:0000256" key="1">
    <source>
        <dbReference type="SAM" id="MobiDB-lite"/>
    </source>
</evidence>
<feature type="region of interest" description="Disordered" evidence="1">
    <location>
        <begin position="313"/>
        <end position="416"/>
    </location>
</feature>
<reference evidence="2" key="1">
    <citation type="submission" date="2025-05" db="UniProtKB">
        <authorList>
            <consortium name="Ensembl"/>
        </authorList>
    </citation>
    <scope>IDENTIFICATION</scope>
</reference>
<evidence type="ECO:0000313" key="2">
    <source>
        <dbReference type="Ensembl" id="ENSPKIP00000012654.1"/>
    </source>
</evidence>
<proteinExistence type="predicted"/>
<dbReference type="Ensembl" id="ENSPKIT00000037059.1">
    <property type="protein sequence ID" value="ENSPKIP00000012657.1"/>
    <property type="gene ID" value="ENSPKIG00000000380.1"/>
</dbReference>
<feature type="region of interest" description="Disordered" evidence="1">
    <location>
        <begin position="56"/>
        <end position="81"/>
    </location>
</feature>
<accession>A0A3B3R394</accession>
<evidence type="ECO:0000313" key="3">
    <source>
        <dbReference type="Proteomes" id="UP000261540"/>
    </source>
</evidence>
<feature type="region of interest" description="Disordered" evidence="1">
    <location>
        <begin position="186"/>
        <end position="225"/>
    </location>
</feature>
<dbReference type="InterPro" id="IPR026131">
    <property type="entry name" value="MAMLD1"/>
</dbReference>
<dbReference type="GO" id="GO:0006357">
    <property type="term" value="P:regulation of transcription by RNA polymerase II"/>
    <property type="evidence" value="ECO:0007669"/>
    <property type="project" value="TreeGrafter"/>
</dbReference>
<dbReference type="GO" id="GO:0016604">
    <property type="term" value="C:nuclear body"/>
    <property type="evidence" value="ECO:0007669"/>
    <property type="project" value="TreeGrafter"/>
</dbReference>
<sequence length="777" mass="82144">MLLVSQRLDAPRMEPLVPGSVKRTLDMADSPCSPADRGGAKRPCLQDVTLAMEPSYENPCLPAGPRVRDRGRPSQGGNMDLPYSMPAKVGLGLPVNMSVGATPSCVPPPSVEQELQDILEELTRNPNRSLPELDLEKILGSKGDDLLGSEGAFVHPVGDGTPKRSPQGASPLESPRIQSAGFIRAPATSSPKLTPSQPGAPFSLTHPAKPLSQPQSPACSPMSSPAHCNLPNSRWHEVPHAQQLQAAPYQSDKLASPALVPPPFTPQNSQASLLPGTVPSSGQQQSATHGFGPHCRGGSQLLKAAMRVGQSASAGGAEPYSFNNTTPLRHFDPDPSIPRPGHVMPGQGSSGHYGTPNLQLLPPAGPAVNTPTLPLQQGQRSLEPGGAAPCIRGDQNNGGGGRFQDPTSLRRPTQGDGYSLLKSQLRKQLMQQEKQRHTEQMSAGLLSDCQQVTPFQGVSRSRAPGLGYPMEPSDPTVVSHNAMLPGRMVPEGSHAQTNHSMATFVASMGTKQAAGHPPREFGTPVRPGQAMMGLNTPPQQIASHCQTSGRAQILGPSFNGRSMQPPMPQQQLPRAPTLQGGSAPCGVLGPQQQPCVRPLWQQQQQGCPRTVCSSHMDPGSHQHLYSAGGAAVSGTPFSPQSLRPGMPSVPHQNGPFSLSQVPNRQARHPSSSDQHGPGPRGLMSPMGAMKPCPSLALAPLGCPSTPSLGYSNGSSGCKLRPYEFPHPPGTLAQGSNGRYGMHRDEANKVDFIDMLVGSSDNWLNNFNMIDKYLEQNT</sequence>
<dbReference type="GeneTree" id="ENSGT00990000212832"/>
<feature type="compositionally biased region" description="Polar residues" evidence="1">
    <location>
        <begin position="212"/>
        <end position="223"/>
    </location>
</feature>
<organism evidence="2 3">
    <name type="scientific">Paramormyrops kingsleyae</name>
    <dbReference type="NCBI Taxonomy" id="1676925"/>
    <lineage>
        <taxon>Eukaryota</taxon>
        <taxon>Metazoa</taxon>
        <taxon>Chordata</taxon>
        <taxon>Craniata</taxon>
        <taxon>Vertebrata</taxon>
        <taxon>Euteleostomi</taxon>
        <taxon>Actinopterygii</taxon>
        <taxon>Neopterygii</taxon>
        <taxon>Teleostei</taxon>
        <taxon>Osteoglossocephala</taxon>
        <taxon>Osteoglossomorpha</taxon>
        <taxon>Osteoglossiformes</taxon>
        <taxon>Mormyridae</taxon>
        <taxon>Paramormyrops</taxon>
    </lineage>
</organism>
<keyword evidence="3" id="KW-1185">Reference proteome</keyword>
<feature type="region of interest" description="Disordered" evidence="1">
    <location>
        <begin position="254"/>
        <end position="296"/>
    </location>
</feature>
<dbReference type="Proteomes" id="UP000261540">
    <property type="component" value="Unplaced"/>
</dbReference>
<dbReference type="STRING" id="1676925.ENSPKIP00000012654"/>
<feature type="compositionally biased region" description="Polar residues" evidence="1">
    <location>
        <begin position="187"/>
        <end position="197"/>
    </location>
</feature>
<feature type="compositionally biased region" description="Polar residues" evidence="1">
    <location>
        <begin position="650"/>
        <end position="674"/>
    </location>
</feature>
<dbReference type="Ensembl" id="ENSPKIT00000037056.1">
    <property type="protein sequence ID" value="ENSPKIP00000012654.1"/>
    <property type="gene ID" value="ENSPKIG00000000380.1"/>
</dbReference>
<dbReference type="AlphaFoldDB" id="A0A3B3R394"/>
<dbReference type="KEGG" id="pki:111846304"/>
<feature type="region of interest" description="Disordered" evidence="1">
    <location>
        <begin position="149"/>
        <end position="174"/>
    </location>
</feature>
<dbReference type="PANTHER" id="PTHR15275:SF0">
    <property type="entry name" value="MASTERMIND-LIKE DOMAIN-CONTAINING PROTEIN 1"/>
    <property type="match status" value="1"/>
</dbReference>
<dbReference type="GeneID" id="111846304"/>
<dbReference type="PANTHER" id="PTHR15275">
    <property type="entry name" value="CG1 PROTEIN/F18"/>
    <property type="match status" value="1"/>
</dbReference>
<dbReference type="RefSeq" id="XP_023672128.1">
    <property type="nucleotide sequence ID" value="XM_023816360.2"/>
</dbReference>
<feature type="region of interest" description="Disordered" evidence="1">
    <location>
        <begin position="630"/>
        <end position="688"/>
    </location>
</feature>
<name>A0A3B3R394_9TELE</name>
<protein>
    <submittedName>
        <fullName evidence="2">Mastermind-like domain-containing protein 1</fullName>
    </submittedName>
</protein>